<name>A0A139HHN3_9PEZI</name>
<organism evidence="5 6">
    <name type="scientific">Pseudocercospora eumusae</name>
    <dbReference type="NCBI Taxonomy" id="321146"/>
    <lineage>
        <taxon>Eukaryota</taxon>
        <taxon>Fungi</taxon>
        <taxon>Dikarya</taxon>
        <taxon>Ascomycota</taxon>
        <taxon>Pezizomycotina</taxon>
        <taxon>Dothideomycetes</taxon>
        <taxon>Dothideomycetidae</taxon>
        <taxon>Mycosphaerellales</taxon>
        <taxon>Mycosphaerellaceae</taxon>
        <taxon>Pseudocercospora</taxon>
    </lineage>
</organism>
<comment type="subcellular location">
    <subcellularLocation>
        <location evidence="1">Secreted</location>
    </subcellularLocation>
</comment>
<comment type="similarity">
    <text evidence="2">Belongs to the major royal jelly protein family.</text>
</comment>
<reference evidence="5 6" key="1">
    <citation type="submission" date="2015-07" db="EMBL/GenBank/DDBJ databases">
        <title>Comparative genomics of the Sigatoka disease complex on banana suggests a link between parallel evolutionary changes in Pseudocercospora fijiensis and Pseudocercospora eumusae and increased virulence on the banana host.</title>
        <authorList>
            <person name="Chang T.-C."/>
            <person name="Salvucci A."/>
            <person name="Crous P.W."/>
            <person name="Stergiopoulos I."/>
        </authorList>
    </citation>
    <scope>NUCLEOTIDE SEQUENCE [LARGE SCALE GENOMIC DNA]</scope>
    <source>
        <strain evidence="5 6">CBS 114824</strain>
    </source>
</reference>
<sequence>MRPSLLPLLAIGLRNINAQTYTGPEDSRIETVLTLDVPTNGVSTTPSGRLFLVLSRIDGSKGPQVVEYNRTTSTMTAYPNEEWNSYAQGKDPGTHLVRVNSQRIGPDGKLYIVDVGSPSFGEPVIFPHGPKLVQVDVEKNEVSRIFWMGNATRYNSLLDDVRFNLATGKAYLTDAGSPGLIVLDLASGLSRRVLESYPGITEGVTPASAEGQYLVQSANGESLFVHADQLEVSPDGKWFYFQPLNGGMSKIETKWLDQAYYNTSLAGDALKSSVQPHALTPSTGGTAIDEDGCIYVADIDSQRIIKVDPSGKKTLVVQDPRLLWIDAMWIDSEKKLWMPAAQLNRGTPFGNGKVNITKPLHAFTIDIGVGPSAIDHA</sequence>
<evidence type="ECO:0000256" key="1">
    <source>
        <dbReference type="ARBA" id="ARBA00004613"/>
    </source>
</evidence>
<dbReference type="InterPro" id="IPR017996">
    <property type="entry name" value="MRJP/yellow-related"/>
</dbReference>
<evidence type="ECO:0000313" key="6">
    <source>
        <dbReference type="Proteomes" id="UP000070133"/>
    </source>
</evidence>
<evidence type="ECO:0000256" key="2">
    <source>
        <dbReference type="ARBA" id="ARBA00009127"/>
    </source>
</evidence>
<dbReference type="PANTHER" id="PTHR10009">
    <property type="entry name" value="PROTEIN YELLOW-RELATED"/>
    <property type="match status" value="1"/>
</dbReference>
<dbReference type="PANTHER" id="PTHR10009:SF18">
    <property type="entry name" value="PROTEIN YELLOW-LIKE PROTEIN"/>
    <property type="match status" value="1"/>
</dbReference>
<keyword evidence="6" id="KW-1185">Reference proteome</keyword>
<dbReference type="SUPFAM" id="SSF101898">
    <property type="entry name" value="NHL repeat"/>
    <property type="match status" value="1"/>
</dbReference>
<feature type="chain" id="PRO_5007806729" description="SMP-30/Gluconolactonase/LRE-like region domain-containing protein" evidence="4">
    <location>
        <begin position="19"/>
        <end position="377"/>
    </location>
</feature>
<dbReference type="EMBL" id="LFZN01000048">
    <property type="protein sequence ID" value="KXT01923.1"/>
    <property type="molecule type" value="Genomic_DNA"/>
</dbReference>
<keyword evidence="4" id="KW-0732">Signal</keyword>
<comment type="caution">
    <text evidence="5">The sequence shown here is derived from an EMBL/GenBank/DDBJ whole genome shotgun (WGS) entry which is preliminary data.</text>
</comment>
<evidence type="ECO:0000256" key="4">
    <source>
        <dbReference type="SAM" id="SignalP"/>
    </source>
</evidence>
<dbReference type="Proteomes" id="UP000070133">
    <property type="component" value="Unassembled WGS sequence"/>
</dbReference>
<dbReference type="Pfam" id="PF03022">
    <property type="entry name" value="MRJP"/>
    <property type="match status" value="1"/>
</dbReference>
<dbReference type="GO" id="GO:0005576">
    <property type="term" value="C:extracellular region"/>
    <property type="evidence" value="ECO:0007669"/>
    <property type="project" value="UniProtKB-SubCell"/>
</dbReference>
<keyword evidence="3" id="KW-0964">Secreted</keyword>
<evidence type="ECO:0000313" key="5">
    <source>
        <dbReference type="EMBL" id="KXT01923.1"/>
    </source>
</evidence>
<dbReference type="AlphaFoldDB" id="A0A139HHN3"/>
<dbReference type="OrthoDB" id="7776143at2759"/>
<gene>
    <name evidence="5" type="ORF">AC578_2551</name>
</gene>
<proteinExistence type="inferred from homology"/>
<feature type="signal peptide" evidence="4">
    <location>
        <begin position="1"/>
        <end position="18"/>
    </location>
</feature>
<protein>
    <recommendedName>
        <fullName evidence="7">SMP-30/Gluconolactonase/LRE-like region domain-containing protein</fullName>
    </recommendedName>
</protein>
<evidence type="ECO:0008006" key="7">
    <source>
        <dbReference type="Google" id="ProtNLM"/>
    </source>
</evidence>
<dbReference type="Gene3D" id="2.120.10.30">
    <property type="entry name" value="TolB, C-terminal domain"/>
    <property type="match status" value="1"/>
</dbReference>
<accession>A0A139HHN3</accession>
<evidence type="ECO:0000256" key="3">
    <source>
        <dbReference type="ARBA" id="ARBA00022525"/>
    </source>
</evidence>
<dbReference type="InterPro" id="IPR011042">
    <property type="entry name" value="6-blade_b-propeller_TolB-like"/>
</dbReference>